<dbReference type="GO" id="GO:0006096">
    <property type="term" value="P:glycolytic process"/>
    <property type="evidence" value="ECO:0007669"/>
    <property type="project" value="UniProtKB-UniPathway"/>
</dbReference>
<dbReference type="Pfam" id="PF06415">
    <property type="entry name" value="iPGM_N"/>
    <property type="match status" value="1"/>
</dbReference>
<dbReference type="PIRSF" id="PIRSF001492">
    <property type="entry name" value="IPGAM"/>
    <property type="match status" value="1"/>
</dbReference>
<dbReference type="InterPro" id="IPR005995">
    <property type="entry name" value="Pgm_bpd_ind"/>
</dbReference>
<keyword evidence="10" id="KW-0413">Isomerase</keyword>
<protein>
    <recommendedName>
        <fullName evidence="11">Probable 2,3-bisphosphoglycerate-independent phosphoglycerate mutase</fullName>
        <ecNumber evidence="6">5.4.2.12</ecNumber>
    </recommendedName>
</protein>
<comment type="function">
    <text evidence="3">Catalyzes the interconversion of 2-phosphoglycerate and 3-phosphoglycerate.</text>
</comment>
<dbReference type="PANTHER" id="PTHR31637">
    <property type="entry name" value="2,3-BISPHOSPHOGLYCERATE-INDEPENDENT PHOSPHOGLYCERATE MUTASE"/>
    <property type="match status" value="1"/>
</dbReference>
<evidence type="ECO:0000259" key="14">
    <source>
        <dbReference type="Pfam" id="PF01676"/>
    </source>
</evidence>
<evidence type="ECO:0000256" key="7">
    <source>
        <dbReference type="ARBA" id="ARBA00022723"/>
    </source>
</evidence>
<comment type="catalytic activity">
    <reaction evidence="1">
        <text>(2R)-2-phosphoglycerate = (2R)-3-phosphoglycerate</text>
        <dbReference type="Rhea" id="RHEA:15901"/>
        <dbReference type="ChEBI" id="CHEBI:58272"/>
        <dbReference type="ChEBI" id="CHEBI:58289"/>
        <dbReference type="EC" id="5.4.2.12"/>
    </reaction>
</comment>
<evidence type="ECO:0000256" key="10">
    <source>
        <dbReference type="ARBA" id="ARBA00023235"/>
    </source>
</evidence>
<feature type="binding site" evidence="13">
    <location>
        <position position="469"/>
    </location>
    <ligand>
        <name>Mn(2+)</name>
        <dbReference type="ChEBI" id="CHEBI:29035"/>
        <label>2</label>
    </ligand>
</feature>
<feature type="binding site" evidence="13">
    <location>
        <position position="487"/>
    </location>
    <ligand>
        <name>Mn(2+)</name>
        <dbReference type="ChEBI" id="CHEBI:29035"/>
        <label>1</label>
    </ligand>
</feature>
<feature type="binding site" evidence="12">
    <location>
        <position position="360"/>
    </location>
    <ligand>
        <name>substrate</name>
    </ligand>
</feature>
<feature type="non-terminal residue" evidence="16">
    <location>
        <position position="492"/>
    </location>
</feature>
<keyword evidence="8" id="KW-0324">Glycolysis</keyword>
<dbReference type="HAMAP" id="MF_01038">
    <property type="entry name" value="GpmI"/>
    <property type="match status" value="1"/>
</dbReference>
<evidence type="ECO:0000313" key="17">
    <source>
        <dbReference type="Proteomes" id="UP000177159"/>
    </source>
</evidence>
<comment type="pathway">
    <text evidence="4">Carbohydrate degradation; glycolysis; pyruvate from D-glyceraldehyde 3-phosphate: step 3/5.</text>
</comment>
<feature type="binding site" evidence="12">
    <location>
        <begin position="151"/>
        <end position="152"/>
    </location>
    <ligand>
        <name>substrate</name>
    </ligand>
</feature>
<evidence type="ECO:0000256" key="13">
    <source>
        <dbReference type="PIRSR" id="PIRSR001492-3"/>
    </source>
</evidence>
<feature type="binding site" evidence="13">
    <location>
        <position position="10"/>
    </location>
    <ligand>
        <name>Mn(2+)</name>
        <dbReference type="ChEBI" id="CHEBI:29035"/>
        <label>2</label>
    </ligand>
</feature>
<evidence type="ECO:0000256" key="5">
    <source>
        <dbReference type="ARBA" id="ARBA00008819"/>
    </source>
</evidence>
<dbReference type="InterPro" id="IPR011258">
    <property type="entry name" value="BPG-indep_PGM_N"/>
</dbReference>
<comment type="cofactor">
    <cofactor evidence="2">
        <name>Mn(2+)</name>
        <dbReference type="ChEBI" id="CHEBI:29035"/>
    </cofactor>
</comment>
<feature type="binding site" evidence="13">
    <location>
        <position position="427"/>
    </location>
    <ligand>
        <name>Mn(2+)</name>
        <dbReference type="ChEBI" id="CHEBI:29035"/>
        <label>1</label>
    </ligand>
</feature>
<evidence type="ECO:0000256" key="4">
    <source>
        <dbReference type="ARBA" id="ARBA00004798"/>
    </source>
</evidence>
<dbReference type="PANTHER" id="PTHR31637:SF0">
    <property type="entry name" value="2,3-BISPHOSPHOGLYCERATE-INDEPENDENT PHOSPHOGLYCERATE MUTASE"/>
    <property type="match status" value="1"/>
</dbReference>
<dbReference type="GO" id="GO:0006007">
    <property type="term" value="P:glucose catabolic process"/>
    <property type="evidence" value="ECO:0007669"/>
    <property type="project" value="InterPro"/>
</dbReference>
<evidence type="ECO:0000256" key="8">
    <source>
        <dbReference type="ARBA" id="ARBA00023152"/>
    </source>
</evidence>
<dbReference type="InterPro" id="IPR006124">
    <property type="entry name" value="Metalloenzyme"/>
</dbReference>
<dbReference type="SUPFAM" id="SSF64158">
    <property type="entry name" value="2,3-Bisphosphoglycerate-independent phosphoglycerate mutase, substrate-binding domain"/>
    <property type="match status" value="1"/>
</dbReference>
<evidence type="ECO:0000313" key="16">
    <source>
        <dbReference type="EMBL" id="OGK23077.1"/>
    </source>
</evidence>
<evidence type="ECO:0000256" key="1">
    <source>
        <dbReference type="ARBA" id="ARBA00000370"/>
    </source>
</evidence>
<dbReference type="SUPFAM" id="SSF53649">
    <property type="entry name" value="Alkaline phosphatase-like"/>
    <property type="match status" value="1"/>
</dbReference>
<dbReference type="FunFam" id="3.40.1450.10:FF:000002">
    <property type="entry name" value="2,3-bisphosphoglycerate-independent phosphoglycerate mutase"/>
    <property type="match status" value="1"/>
</dbReference>
<dbReference type="Proteomes" id="UP000177159">
    <property type="component" value="Unassembled WGS sequence"/>
</dbReference>
<dbReference type="UniPathway" id="UPA00109">
    <property type="reaction ID" value="UER00186"/>
</dbReference>
<evidence type="ECO:0000259" key="15">
    <source>
        <dbReference type="Pfam" id="PF06415"/>
    </source>
</evidence>
<feature type="binding site" evidence="12">
    <location>
        <begin position="257"/>
        <end position="260"/>
    </location>
    <ligand>
        <name>substrate</name>
    </ligand>
</feature>
<evidence type="ECO:0000256" key="3">
    <source>
        <dbReference type="ARBA" id="ARBA00002315"/>
    </source>
</evidence>
<reference evidence="16 17" key="1">
    <citation type="journal article" date="2016" name="Nat. Commun.">
        <title>Thousands of microbial genomes shed light on interconnected biogeochemical processes in an aquifer system.</title>
        <authorList>
            <person name="Anantharaman K."/>
            <person name="Brown C.T."/>
            <person name="Hug L.A."/>
            <person name="Sharon I."/>
            <person name="Castelle C.J."/>
            <person name="Probst A.J."/>
            <person name="Thomas B.C."/>
            <person name="Singh A."/>
            <person name="Wilkins M.J."/>
            <person name="Karaoz U."/>
            <person name="Brodie E.L."/>
            <person name="Williams K.H."/>
            <person name="Hubbard S.S."/>
            <person name="Banfield J.F."/>
        </authorList>
    </citation>
    <scope>NUCLEOTIDE SEQUENCE [LARGE SCALE GENOMIC DNA]</scope>
</reference>
<dbReference type="InterPro" id="IPR017850">
    <property type="entry name" value="Alkaline_phosphatase_core_sf"/>
</dbReference>
<accession>A0A1F7GVF8</accession>
<evidence type="ECO:0000256" key="2">
    <source>
        <dbReference type="ARBA" id="ARBA00001936"/>
    </source>
</evidence>
<evidence type="ECO:0000256" key="12">
    <source>
        <dbReference type="PIRSR" id="PIRSR001492-2"/>
    </source>
</evidence>
<proteinExistence type="inferred from homology"/>
<dbReference type="GO" id="GO:0005829">
    <property type="term" value="C:cytosol"/>
    <property type="evidence" value="ECO:0007669"/>
    <property type="project" value="TreeGrafter"/>
</dbReference>
<feature type="binding site" evidence="13">
    <location>
        <position position="468"/>
    </location>
    <ligand>
        <name>Mn(2+)</name>
        <dbReference type="ChEBI" id="CHEBI:29035"/>
        <label>2</label>
    </ligand>
</feature>
<feature type="domain" description="Metalloenzyme" evidence="14">
    <location>
        <begin position="4"/>
        <end position="492"/>
    </location>
</feature>
<sequence length="492" mass="55203">MNGAILIVIDGLGIALPGPGNAYFLANATNFASYYQKYPHTQLKASGESVGLPADEVGSTEVGHINLGAGRIVYQSLPRINLSIADGTFFKNTAFLNAIEHVKKNNSKLHLVGLVGGGTVHASSSHLYALLYLCKENNITDVNVHVITDGRDSPPKAAITYIKDLQEKIDQIGVGQIVSVMGRYYAMDRDNRWERVERAYRCLTEAMGDKKTSWRDVIEDSYKNNKSDEFIEPTNILINDQLKLIEKNDSVIFYNFRIDRPRELTKAFVLDNFEQDANKKSFDPYDIKYYRKHIIDEASQVNPPFNRGIKIPNLYFVMMTQFEKNLPADCAFPPHVVKVPLGRIVSEKGYPQLRMAESEKERFVTYYFNGLRSAPFPMEDRIIIPSPKVATYDLQPEMSANELTNELVNRINEETYKFILINYANPDMVGHTGNLQAAIKSIDCINTCVDKVVNAALMHDYTVVITADHGNVEEMVDSITGGVSTEHSANPV</sequence>
<dbReference type="Gene3D" id="3.40.1450.10">
    <property type="entry name" value="BPG-independent phosphoglycerate mutase, domain B"/>
    <property type="match status" value="1"/>
</dbReference>
<keyword evidence="9 13" id="KW-0464">Manganese</keyword>
<feature type="binding site" evidence="12">
    <location>
        <position position="121"/>
    </location>
    <ligand>
        <name>substrate</name>
    </ligand>
</feature>
<keyword evidence="7 13" id="KW-0479">Metal-binding</keyword>
<feature type="binding site" evidence="12">
    <location>
        <position position="183"/>
    </location>
    <ligand>
        <name>substrate</name>
    </ligand>
</feature>
<feature type="domain" description="BPG-independent PGAM N-terminal" evidence="15">
    <location>
        <begin position="80"/>
        <end position="306"/>
    </location>
</feature>
<evidence type="ECO:0000256" key="6">
    <source>
        <dbReference type="ARBA" id="ARBA00012026"/>
    </source>
</evidence>
<organism evidence="16 17">
    <name type="scientific">Candidatus Roizmanbacteria bacterium RIFCSPHIGHO2_02_FULL_37_24</name>
    <dbReference type="NCBI Taxonomy" id="1802037"/>
    <lineage>
        <taxon>Bacteria</taxon>
        <taxon>Candidatus Roizmaniibacteriota</taxon>
    </lineage>
</organism>
<gene>
    <name evidence="16" type="ORF">A3C24_01595</name>
</gene>
<dbReference type="EC" id="5.4.2.12" evidence="6"/>
<dbReference type="AlphaFoldDB" id="A0A1F7GVF8"/>
<dbReference type="Pfam" id="PF01676">
    <property type="entry name" value="Metalloenzyme"/>
    <property type="match status" value="1"/>
</dbReference>
<dbReference type="CDD" id="cd16010">
    <property type="entry name" value="iPGM"/>
    <property type="match status" value="1"/>
</dbReference>
<comment type="similarity">
    <text evidence="5">Belongs to the BPG-independent phosphoglycerate mutase family.</text>
</comment>
<feature type="binding site" evidence="12">
    <location>
        <position position="189"/>
    </location>
    <ligand>
        <name>substrate</name>
    </ligand>
</feature>
<dbReference type="GO" id="GO:0030145">
    <property type="term" value="F:manganese ion binding"/>
    <property type="evidence" value="ECO:0007669"/>
    <property type="project" value="InterPro"/>
</dbReference>
<feature type="binding site" evidence="13">
    <location>
        <position position="431"/>
    </location>
    <ligand>
        <name>Mn(2+)</name>
        <dbReference type="ChEBI" id="CHEBI:29035"/>
        <label>1</label>
    </ligand>
</feature>
<evidence type="ECO:0000256" key="9">
    <source>
        <dbReference type="ARBA" id="ARBA00023211"/>
    </source>
</evidence>
<dbReference type="Gene3D" id="3.40.720.10">
    <property type="entry name" value="Alkaline Phosphatase, subunit A"/>
    <property type="match status" value="1"/>
</dbReference>
<name>A0A1F7GVF8_9BACT</name>
<comment type="caution">
    <text evidence="16">The sequence shown here is derived from an EMBL/GenBank/DDBJ whole genome shotgun (WGS) entry which is preliminary data.</text>
</comment>
<evidence type="ECO:0000256" key="11">
    <source>
        <dbReference type="ARBA" id="ARBA00068026"/>
    </source>
</evidence>
<dbReference type="InterPro" id="IPR036646">
    <property type="entry name" value="PGAM_B_sf"/>
</dbReference>
<dbReference type="EMBL" id="MFZM01000027">
    <property type="protein sequence ID" value="OGK23077.1"/>
    <property type="molecule type" value="Genomic_DNA"/>
</dbReference>
<dbReference type="GO" id="GO:0004619">
    <property type="term" value="F:phosphoglycerate mutase activity"/>
    <property type="evidence" value="ECO:0007669"/>
    <property type="project" value="UniProtKB-EC"/>
</dbReference>